<evidence type="ECO:0000256" key="1">
    <source>
        <dbReference type="SAM" id="SignalP"/>
    </source>
</evidence>
<name>A0AAV6VPJ7_9ARAC</name>
<comment type="caution">
    <text evidence="2">The sequence shown here is derived from an EMBL/GenBank/DDBJ whole genome shotgun (WGS) entry which is preliminary data.</text>
</comment>
<proteinExistence type="predicted"/>
<gene>
    <name evidence="2" type="ORF">JTE90_001870</name>
</gene>
<dbReference type="EMBL" id="JAFNEN010000045">
    <property type="protein sequence ID" value="KAG8198035.1"/>
    <property type="molecule type" value="Genomic_DNA"/>
</dbReference>
<dbReference type="AlphaFoldDB" id="A0AAV6VPJ7"/>
<feature type="chain" id="PRO_5043775838" evidence="1">
    <location>
        <begin position="21"/>
        <end position="211"/>
    </location>
</feature>
<reference evidence="2 3" key="1">
    <citation type="journal article" date="2022" name="Nat. Ecol. Evol.">
        <title>A masculinizing supergene underlies an exaggerated male reproductive morph in a spider.</title>
        <authorList>
            <person name="Hendrickx F."/>
            <person name="De Corte Z."/>
            <person name="Sonet G."/>
            <person name="Van Belleghem S.M."/>
            <person name="Kostlbacher S."/>
            <person name="Vangestel C."/>
        </authorList>
    </citation>
    <scope>NUCLEOTIDE SEQUENCE [LARGE SCALE GENOMIC DNA]</scope>
    <source>
        <strain evidence="2">W744_W776</strain>
    </source>
</reference>
<dbReference type="Gene3D" id="3.15.10.50">
    <property type="match status" value="1"/>
</dbReference>
<evidence type="ECO:0000313" key="2">
    <source>
        <dbReference type="EMBL" id="KAG8198035.1"/>
    </source>
</evidence>
<dbReference type="InterPro" id="IPR038602">
    <property type="entry name" value="Mite_allergen_7_sf"/>
</dbReference>
<organism evidence="2 3">
    <name type="scientific">Oedothorax gibbosus</name>
    <dbReference type="NCBI Taxonomy" id="931172"/>
    <lineage>
        <taxon>Eukaryota</taxon>
        <taxon>Metazoa</taxon>
        <taxon>Ecdysozoa</taxon>
        <taxon>Arthropoda</taxon>
        <taxon>Chelicerata</taxon>
        <taxon>Arachnida</taxon>
        <taxon>Araneae</taxon>
        <taxon>Araneomorphae</taxon>
        <taxon>Entelegynae</taxon>
        <taxon>Araneoidea</taxon>
        <taxon>Linyphiidae</taxon>
        <taxon>Erigoninae</taxon>
        <taxon>Oedothorax</taxon>
    </lineage>
</organism>
<dbReference type="Proteomes" id="UP000827092">
    <property type="component" value="Unassembled WGS sequence"/>
</dbReference>
<evidence type="ECO:0000313" key="3">
    <source>
        <dbReference type="Proteomes" id="UP000827092"/>
    </source>
</evidence>
<dbReference type="Pfam" id="PF16984">
    <property type="entry name" value="Grp7_allergen"/>
    <property type="match status" value="1"/>
</dbReference>
<protein>
    <submittedName>
        <fullName evidence="2">Uncharacterized protein</fullName>
    </submittedName>
</protein>
<sequence>MKTFASVLFVFGICCGYVLAEEDTVGNANDYVDEVLNNLRKEPWILSKIEPLDIPDVNEKSFEIKNGQIKGLSSLYRHGDCTLDYDGEIVKVSAQVAVRDVEVDLKYAAKALFFWIKGHATVKVEQLAVRMDLSGKDGKANLDSFKVIHLGEYKIKKITGMSVVLNWLLKLIANAVAKNSRAKIIDAMENGVATAVGDLLNKYQLPNLRNY</sequence>
<accession>A0AAV6VPJ7</accession>
<keyword evidence="1" id="KW-0732">Signal</keyword>
<dbReference type="InterPro" id="IPR020234">
    <property type="entry name" value="Mite_allergen_group-7"/>
</dbReference>
<feature type="signal peptide" evidence="1">
    <location>
        <begin position="1"/>
        <end position="20"/>
    </location>
</feature>
<keyword evidence="3" id="KW-1185">Reference proteome</keyword>